<dbReference type="Pfam" id="PF12705">
    <property type="entry name" value="PDDEXK_1"/>
    <property type="match status" value="1"/>
</dbReference>
<evidence type="ECO:0000256" key="8">
    <source>
        <dbReference type="ARBA" id="ARBA00023125"/>
    </source>
</evidence>
<evidence type="ECO:0000259" key="16">
    <source>
        <dbReference type="PROSITE" id="PS51217"/>
    </source>
</evidence>
<feature type="binding site" evidence="14">
    <location>
        <begin position="12"/>
        <end position="19"/>
    </location>
    <ligand>
        <name>ATP</name>
        <dbReference type="ChEBI" id="CHEBI:30616"/>
    </ligand>
</feature>
<dbReference type="GO" id="GO:0008854">
    <property type="term" value="F:exodeoxyribonuclease V activity"/>
    <property type="evidence" value="ECO:0007669"/>
    <property type="project" value="UniProtKB-EC"/>
</dbReference>
<comment type="catalytic activity">
    <reaction evidence="11">
        <text>Couples ATP hydrolysis with the unwinding of duplex DNA by translocating in the 3'-5' direction.</text>
        <dbReference type="EC" id="5.6.2.4"/>
    </reaction>
</comment>
<evidence type="ECO:0000256" key="9">
    <source>
        <dbReference type="ARBA" id="ARBA00023204"/>
    </source>
</evidence>
<keyword evidence="1" id="KW-0540">Nuclease</keyword>
<feature type="domain" description="UvrD-like helicase C-terminal" evidence="16">
    <location>
        <begin position="467"/>
        <end position="730"/>
    </location>
</feature>
<dbReference type="RefSeq" id="WP_290269074.1">
    <property type="nucleotide sequence ID" value="NZ_JAUFQP010000007.1"/>
</dbReference>
<evidence type="ECO:0000313" key="18">
    <source>
        <dbReference type="Proteomes" id="UP001589590"/>
    </source>
</evidence>
<dbReference type="Pfam" id="PF00580">
    <property type="entry name" value="UvrD-helicase"/>
    <property type="match status" value="1"/>
</dbReference>
<dbReference type="PROSITE" id="PS51217">
    <property type="entry name" value="UVRD_HELICASE_CTER"/>
    <property type="match status" value="1"/>
</dbReference>
<organism evidence="17 18">
    <name type="scientific">Algibacter miyuki</name>
    <dbReference type="NCBI Taxonomy" id="1306933"/>
    <lineage>
        <taxon>Bacteria</taxon>
        <taxon>Pseudomonadati</taxon>
        <taxon>Bacteroidota</taxon>
        <taxon>Flavobacteriia</taxon>
        <taxon>Flavobacteriales</taxon>
        <taxon>Flavobacteriaceae</taxon>
        <taxon>Algibacter</taxon>
    </lineage>
</organism>
<evidence type="ECO:0000256" key="6">
    <source>
        <dbReference type="ARBA" id="ARBA00022839"/>
    </source>
</evidence>
<dbReference type="InterPro" id="IPR038726">
    <property type="entry name" value="PDDEXK_AddAB-type"/>
</dbReference>
<evidence type="ECO:0000256" key="10">
    <source>
        <dbReference type="ARBA" id="ARBA00023235"/>
    </source>
</evidence>
<evidence type="ECO:0000256" key="3">
    <source>
        <dbReference type="ARBA" id="ARBA00022763"/>
    </source>
</evidence>
<evidence type="ECO:0000256" key="14">
    <source>
        <dbReference type="PROSITE-ProRule" id="PRU00560"/>
    </source>
</evidence>
<gene>
    <name evidence="17" type="ORF">ACFFU1_01150</name>
</gene>
<comment type="catalytic activity">
    <reaction evidence="13">
        <text>ATP + H2O = ADP + phosphate + H(+)</text>
        <dbReference type="Rhea" id="RHEA:13065"/>
        <dbReference type="ChEBI" id="CHEBI:15377"/>
        <dbReference type="ChEBI" id="CHEBI:15378"/>
        <dbReference type="ChEBI" id="CHEBI:30616"/>
        <dbReference type="ChEBI" id="CHEBI:43474"/>
        <dbReference type="ChEBI" id="CHEBI:456216"/>
        <dbReference type="EC" id="5.6.2.4"/>
    </reaction>
</comment>
<dbReference type="InterPro" id="IPR011604">
    <property type="entry name" value="PDDEXK-like_dom_sf"/>
</dbReference>
<evidence type="ECO:0000259" key="15">
    <source>
        <dbReference type="PROSITE" id="PS51198"/>
    </source>
</evidence>
<sequence length="1046" mass="120849">MQTNAPFTIYNASAGSGKTFTLVKAYLKILFSSNKPYLFKNILAITFTNKAVAEMKGRIIDTLKQFSDAQILHENNPMFTAICDELELRPDQLHQKAIFLLESIIHNYAAFDISTIDGFTHKLIRTFAHDLKLPLNFEVELDQDSLLTEAVDSLISKAGTEPMLTKVLVDFAIEKADDDKSWDVAFDFNKIAKLLVNENDIPFINTLKDKTLEDFKGLKIQLKKSIASEEEIIVEKAKQLLAQFETSGLEFKDFTGAYLPKHFEKLANQNFNVGFETKWQDNIESGTLYPKRVTAETAGTIDSLQPQIFFVFNETKQALFNHKFLKAFYRNITPLSVLNVINTELTLLKEDQNKMLISEFNSIISKEIKNQPTPFIYERIGEKFNHYFIDEFQDTSESQWQNLIPLLENSVASESGTTMLVGDAKQAIYRWRGGKAEQFIDLFNKKTHPFPIEQHVENLPSNFRSFKEVVDFNNSFFQFLSNQIFKKEDYQHLYQNAAQNVTKKQEGYVELSFLDIEKDDDRNEKFTEKVYEIIQNCLTNGYKLEDICVLVRKKKEGVAVANYLSQQNIPIISSETLLINNAPEVVFVNDVLGLLMQPKNDELKISILTYLAKLFNIEDKHAFFINHIKLNITEFFKSFEAFHIFIDADHLLQLPLYDLAETIVRNFNLVKTSNAYVQFYLDLVLDFSQRKGSDITAFIQYFDKKKENLSIISPKGQDAVQIMTIHKSKGLEFPVVIFPYADLDIYREVEPKEWMAIDKEHFHGFSHTLLNFNKDFEFFGEQGKTIFENHKAEQELDNINLLYVALTRPVEQLYLISKNDSQLKEDAKLKKYSGLLINYLQHHNKWQDDTLTYSFGNIKKTSKTTESAQDTNIQHEFISTSKEHHNIKVVTNSGFLWDTNQEEAIEKGNLIHNIMAHINTKDDVDAVIDDYISSSRINTDQAIALKVLIFEIINHPKLKTYFTEDNTIYNERDIITKQGVILRPDRVVVTPENDAVIIDYKTGSEDKKHAQQLQTYQDVLSEMEIIVKKKILIYINDKIEIKELVA</sequence>
<dbReference type="InterPro" id="IPR014016">
    <property type="entry name" value="UvrD-like_ATP-bd"/>
</dbReference>
<keyword evidence="10" id="KW-0413">Isomerase</keyword>
<evidence type="ECO:0000256" key="2">
    <source>
        <dbReference type="ARBA" id="ARBA00022741"/>
    </source>
</evidence>
<keyword evidence="4 14" id="KW-0378">Hydrolase</keyword>
<keyword evidence="2 14" id="KW-0547">Nucleotide-binding</keyword>
<keyword evidence="3" id="KW-0227">DNA damage</keyword>
<evidence type="ECO:0000256" key="13">
    <source>
        <dbReference type="ARBA" id="ARBA00048988"/>
    </source>
</evidence>
<dbReference type="PANTHER" id="PTHR11070:SF67">
    <property type="entry name" value="DNA 3'-5' HELICASE"/>
    <property type="match status" value="1"/>
</dbReference>
<evidence type="ECO:0000256" key="5">
    <source>
        <dbReference type="ARBA" id="ARBA00022806"/>
    </source>
</evidence>
<name>A0ABV5GV16_9FLAO</name>
<proteinExistence type="predicted"/>
<dbReference type="Gene3D" id="3.90.320.10">
    <property type="match status" value="1"/>
</dbReference>
<dbReference type="SUPFAM" id="SSF52540">
    <property type="entry name" value="P-loop containing nucleoside triphosphate hydrolases"/>
    <property type="match status" value="1"/>
</dbReference>
<evidence type="ECO:0000256" key="11">
    <source>
        <dbReference type="ARBA" id="ARBA00034617"/>
    </source>
</evidence>
<dbReference type="EMBL" id="JBHMFA010000001">
    <property type="protein sequence ID" value="MFB9103488.1"/>
    <property type="molecule type" value="Genomic_DNA"/>
</dbReference>
<keyword evidence="9" id="KW-0234">DNA repair</keyword>
<dbReference type="Pfam" id="PF13361">
    <property type="entry name" value="UvrD_C"/>
    <property type="match status" value="2"/>
</dbReference>
<evidence type="ECO:0000313" key="17">
    <source>
        <dbReference type="EMBL" id="MFB9103488.1"/>
    </source>
</evidence>
<reference evidence="17 18" key="1">
    <citation type="submission" date="2024-09" db="EMBL/GenBank/DDBJ databases">
        <authorList>
            <person name="Sun Q."/>
            <person name="Mori K."/>
        </authorList>
    </citation>
    <scope>NUCLEOTIDE SEQUENCE [LARGE SCALE GENOMIC DNA]</scope>
    <source>
        <strain evidence="17 18">CECT 8300</strain>
    </source>
</reference>
<dbReference type="Gene3D" id="3.40.50.300">
    <property type="entry name" value="P-loop containing nucleotide triphosphate hydrolases"/>
    <property type="match status" value="3"/>
</dbReference>
<evidence type="ECO:0000256" key="4">
    <source>
        <dbReference type="ARBA" id="ARBA00022801"/>
    </source>
</evidence>
<dbReference type="EC" id="5.6.2.4" evidence="12"/>
<keyword evidence="7 14" id="KW-0067">ATP-binding</keyword>
<keyword evidence="5 14" id="KW-0347">Helicase</keyword>
<evidence type="ECO:0000256" key="7">
    <source>
        <dbReference type="ARBA" id="ARBA00022840"/>
    </source>
</evidence>
<dbReference type="PANTHER" id="PTHR11070">
    <property type="entry name" value="UVRD / RECB / PCRA DNA HELICASE FAMILY MEMBER"/>
    <property type="match status" value="1"/>
</dbReference>
<feature type="domain" description="UvrD-like helicase ATP-binding" evidence="15">
    <location>
        <begin position="1"/>
        <end position="466"/>
    </location>
</feature>
<dbReference type="InterPro" id="IPR027417">
    <property type="entry name" value="P-loop_NTPase"/>
</dbReference>
<dbReference type="Proteomes" id="UP001589590">
    <property type="component" value="Unassembled WGS sequence"/>
</dbReference>
<dbReference type="Gene3D" id="1.10.3170.10">
    <property type="entry name" value="Recbcd, chain B, domain 2"/>
    <property type="match status" value="1"/>
</dbReference>
<keyword evidence="18" id="KW-1185">Reference proteome</keyword>
<keyword evidence="6" id="KW-0269">Exonuclease</keyword>
<evidence type="ECO:0000256" key="12">
    <source>
        <dbReference type="ARBA" id="ARBA00034808"/>
    </source>
</evidence>
<accession>A0ABV5GV16</accession>
<evidence type="ECO:0000256" key="1">
    <source>
        <dbReference type="ARBA" id="ARBA00022722"/>
    </source>
</evidence>
<dbReference type="PROSITE" id="PS51198">
    <property type="entry name" value="UVRD_HELICASE_ATP_BIND"/>
    <property type="match status" value="1"/>
</dbReference>
<dbReference type="InterPro" id="IPR014017">
    <property type="entry name" value="DNA_helicase_UvrD-like_C"/>
</dbReference>
<comment type="caution">
    <text evidence="17">The sequence shown here is derived from an EMBL/GenBank/DDBJ whole genome shotgun (WGS) entry which is preliminary data.</text>
</comment>
<keyword evidence="8" id="KW-0238">DNA-binding</keyword>
<protein>
    <recommendedName>
        <fullName evidence="12">DNA 3'-5' helicase</fullName>
        <ecNumber evidence="12">5.6.2.4</ecNumber>
    </recommendedName>
</protein>
<dbReference type="InterPro" id="IPR000212">
    <property type="entry name" value="DNA_helicase_UvrD/REP"/>
</dbReference>